<evidence type="ECO:0000256" key="1">
    <source>
        <dbReference type="SAM" id="MobiDB-lite"/>
    </source>
</evidence>
<dbReference type="Proteomes" id="UP000215731">
    <property type="component" value="Unassembled WGS sequence"/>
</dbReference>
<dbReference type="InterPro" id="IPR009057">
    <property type="entry name" value="Homeodomain-like_sf"/>
</dbReference>
<dbReference type="AlphaFoldDB" id="A0A256JUK5"/>
<protein>
    <recommendedName>
        <fullName evidence="6">DUF433 domain-containing protein</fullName>
    </recommendedName>
</protein>
<evidence type="ECO:0000313" key="3">
    <source>
        <dbReference type="EMBL" id="OYR72246.1"/>
    </source>
</evidence>
<evidence type="ECO:0000313" key="5">
    <source>
        <dbReference type="Proteomes" id="UP000216925"/>
    </source>
</evidence>
<dbReference type="Pfam" id="PF04255">
    <property type="entry name" value="DUF433"/>
    <property type="match status" value="1"/>
</dbReference>
<organism evidence="3 5">
    <name type="scientific">Halorubrum ezzemoulense</name>
    <name type="common">Halorubrum chaoviator</name>
    <dbReference type="NCBI Taxonomy" id="337243"/>
    <lineage>
        <taxon>Archaea</taxon>
        <taxon>Methanobacteriati</taxon>
        <taxon>Methanobacteriota</taxon>
        <taxon>Stenosarchaea group</taxon>
        <taxon>Halobacteria</taxon>
        <taxon>Halobacteriales</taxon>
        <taxon>Haloferacaceae</taxon>
        <taxon>Halorubrum</taxon>
    </lineage>
</organism>
<feature type="compositionally biased region" description="Basic and acidic residues" evidence="1">
    <location>
        <begin position="67"/>
        <end position="94"/>
    </location>
</feature>
<sequence>MASIVRDDPIRSGEPRVEGTRIAVRDIKRRVIDAGEDPHVVAGEYEISMADLFGALAHYYEHRDAFESDDREAERRRRDGERRTRAFVDERRGENSGSTEDVA</sequence>
<reference evidence="4 5" key="1">
    <citation type="journal article" date="2014" name="Front. Microbiol.">
        <title>Population and genomic analysis of the genus Halorubrum.</title>
        <authorList>
            <person name="Fullmer M.S."/>
            <person name="Soucy S.M."/>
            <person name="Swithers K.S."/>
            <person name="Makkay A.M."/>
            <person name="Wheeler R."/>
            <person name="Ventosa A."/>
            <person name="Gogarten J.P."/>
            <person name="Papke R.T."/>
        </authorList>
    </citation>
    <scope>NUCLEOTIDE SEQUENCE [LARGE SCALE GENOMIC DNA]</scope>
    <source>
        <strain evidence="3 5">Ec15</strain>
        <strain evidence="2 4">Ga36</strain>
    </source>
</reference>
<reference evidence="3" key="2">
    <citation type="submission" date="2017-05" db="EMBL/GenBank/DDBJ databases">
        <authorList>
            <person name="Song R."/>
            <person name="Chenine A.L."/>
            <person name="Ruprecht R.M."/>
        </authorList>
    </citation>
    <scope>NUCLEOTIDE SEQUENCE</scope>
    <source>
        <strain evidence="3">Ec15</strain>
        <strain evidence="2">Ga36</strain>
    </source>
</reference>
<dbReference type="EMBL" id="NHOZ01000141">
    <property type="protein sequence ID" value="OYR60533.1"/>
    <property type="molecule type" value="Genomic_DNA"/>
</dbReference>
<comment type="caution">
    <text evidence="3">The sequence shown here is derived from an EMBL/GenBank/DDBJ whole genome shotgun (WGS) entry which is preliminary data.</text>
</comment>
<accession>A0A256JUK5</accession>
<proteinExistence type="predicted"/>
<dbReference type="InterPro" id="IPR007367">
    <property type="entry name" value="DUF433"/>
</dbReference>
<dbReference type="InterPro" id="IPR036388">
    <property type="entry name" value="WH-like_DNA-bd_sf"/>
</dbReference>
<dbReference type="Proteomes" id="UP000216925">
    <property type="component" value="Unassembled WGS sequence"/>
</dbReference>
<evidence type="ECO:0000313" key="4">
    <source>
        <dbReference type="Proteomes" id="UP000215731"/>
    </source>
</evidence>
<feature type="region of interest" description="Disordered" evidence="1">
    <location>
        <begin position="67"/>
        <end position="103"/>
    </location>
</feature>
<dbReference type="Gene3D" id="1.10.10.10">
    <property type="entry name" value="Winged helix-like DNA-binding domain superfamily/Winged helix DNA-binding domain"/>
    <property type="match status" value="1"/>
</dbReference>
<gene>
    <name evidence="3" type="ORF">DJ76_12735</name>
    <name evidence="2" type="ORF">DJ80_15115</name>
</gene>
<name>A0A256JUK5_HALEZ</name>
<dbReference type="SUPFAM" id="SSF46689">
    <property type="entry name" value="Homeodomain-like"/>
    <property type="match status" value="1"/>
</dbReference>
<evidence type="ECO:0000313" key="2">
    <source>
        <dbReference type="EMBL" id="OYR60533.1"/>
    </source>
</evidence>
<evidence type="ECO:0008006" key="6">
    <source>
        <dbReference type="Google" id="ProtNLM"/>
    </source>
</evidence>
<dbReference type="EMBL" id="NHPD01000057">
    <property type="protein sequence ID" value="OYR72246.1"/>
    <property type="molecule type" value="Genomic_DNA"/>
</dbReference>